<evidence type="ECO:0000256" key="1">
    <source>
        <dbReference type="SAM" id="MobiDB-lite"/>
    </source>
</evidence>
<reference evidence="2 3" key="1">
    <citation type="submission" date="2018-03" db="EMBL/GenBank/DDBJ databases">
        <title>Genomic Encyclopedia of Type Strains, Phase III (KMG-III): the genomes of soil and plant-associated and newly described type strains.</title>
        <authorList>
            <person name="Whitman W."/>
        </authorList>
    </citation>
    <scope>NUCLEOTIDE SEQUENCE [LARGE SCALE GENOMIC DNA]</scope>
    <source>
        <strain evidence="2 3">CGMCC 4.7097</strain>
    </source>
</reference>
<accession>A0A2P8IGC1</accession>
<name>A0A2P8IGC1_SACCR</name>
<keyword evidence="3" id="KW-1185">Reference proteome</keyword>
<dbReference type="RefSeq" id="WP_106614440.1">
    <property type="nucleotide sequence ID" value="NZ_PYAX01000002.1"/>
</dbReference>
<dbReference type="OrthoDB" id="182577at2"/>
<dbReference type="EMBL" id="PYAX01000002">
    <property type="protein sequence ID" value="PSL57515.1"/>
    <property type="molecule type" value="Genomic_DNA"/>
</dbReference>
<gene>
    <name evidence="2" type="ORF">B0I31_102494</name>
</gene>
<evidence type="ECO:0000313" key="3">
    <source>
        <dbReference type="Proteomes" id="UP000241118"/>
    </source>
</evidence>
<feature type="region of interest" description="Disordered" evidence="1">
    <location>
        <begin position="267"/>
        <end position="292"/>
    </location>
</feature>
<proteinExistence type="predicted"/>
<evidence type="ECO:0000313" key="2">
    <source>
        <dbReference type="EMBL" id="PSL57515.1"/>
    </source>
</evidence>
<dbReference type="AlphaFoldDB" id="A0A2P8IGC1"/>
<evidence type="ECO:0008006" key="4">
    <source>
        <dbReference type="Google" id="ProtNLM"/>
    </source>
</evidence>
<comment type="caution">
    <text evidence="2">The sequence shown here is derived from an EMBL/GenBank/DDBJ whole genome shotgun (WGS) entry which is preliminary data.</text>
</comment>
<sequence>MTVAHDDPHVARLFEHLARLVCDGLGDPLDLHEQLVELAMVNSPDVARYWKQVGVGVGVPDTAYKDGGPHLFPDAPPVRVFRTSGTTGSVRGTVRYSRLGLELKSLAIEANARRNLRPDDGVRPVILAFTPSEEAAPEMAIAFDMVRIARSCGDPRLSTAVIGANGVDFDLLGRRLDAAVAEGLPVVLIGGTFAFVNVCDALEAQGRRWELPPGSRMWDGGGFKGRSRVMRVDELHDAVRRVFGIERHGNIFGMTELANQLFDAADTPVGPLGERPKGGHPAGGPKVRDPRTREHLTEGRGLLEVTDLSLLDRPHVLLTGDLGIAVPEGVAIAGRIAGSSRGCSLTLDEMTGGAA</sequence>
<organism evidence="2 3">
    <name type="scientific">Saccharothrix carnea</name>
    <dbReference type="NCBI Taxonomy" id="1280637"/>
    <lineage>
        <taxon>Bacteria</taxon>
        <taxon>Bacillati</taxon>
        <taxon>Actinomycetota</taxon>
        <taxon>Actinomycetes</taxon>
        <taxon>Pseudonocardiales</taxon>
        <taxon>Pseudonocardiaceae</taxon>
        <taxon>Saccharothrix</taxon>
    </lineage>
</organism>
<dbReference type="Proteomes" id="UP000241118">
    <property type="component" value="Unassembled WGS sequence"/>
</dbReference>
<protein>
    <recommendedName>
        <fullName evidence="4">Acyl-protein synthetase LuxE</fullName>
    </recommendedName>
</protein>